<gene>
    <name evidence="2" type="ORF">AVDCRST_MAG61-502</name>
</gene>
<sequence>GTRRRRQAHRARPQAPERAAGRDPASQAHRAAGLRQRPTLERGVLAGRDLPRALPGWPDRLFLLVEDRPDGRPRAAGGCRVVPAERAGIPKRWRRLRGRQHQSGLPGRSDRRERPARRLRADGRGVYRLRVAVRGDGGAR</sequence>
<reference evidence="2" key="1">
    <citation type="submission" date="2020-02" db="EMBL/GenBank/DDBJ databases">
        <authorList>
            <person name="Meier V. D."/>
        </authorList>
    </citation>
    <scope>NUCLEOTIDE SEQUENCE</scope>
    <source>
        <strain evidence="2">AVDCRST_MAG61</strain>
    </source>
</reference>
<feature type="compositionally biased region" description="Basic residues" evidence="1">
    <location>
        <begin position="1"/>
        <end position="12"/>
    </location>
</feature>
<dbReference type="AlphaFoldDB" id="A0A6J4K4M1"/>
<evidence type="ECO:0000256" key="1">
    <source>
        <dbReference type="SAM" id="MobiDB-lite"/>
    </source>
</evidence>
<feature type="non-terminal residue" evidence="2">
    <location>
        <position position="140"/>
    </location>
</feature>
<accession>A0A6J4K4M1</accession>
<feature type="non-terminal residue" evidence="2">
    <location>
        <position position="1"/>
    </location>
</feature>
<feature type="region of interest" description="Disordered" evidence="1">
    <location>
        <begin position="1"/>
        <end position="49"/>
    </location>
</feature>
<proteinExistence type="predicted"/>
<dbReference type="EMBL" id="CADCTT010000079">
    <property type="protein sequence ID" value="CAA9295067.1"/>
    <property type="molecule type" value="Genomic_DNA"/>
</dbReference>
<evidence type="ECO:0000313" key="2">
    <source>
        <dbReference type="EMBL" id="CAA9295067.1"/>
    </source>
</evidence>
<protein>
    <submittedName>
        <fullName evidence="2">Uncharacterized amino acid permease, GabP family</fullName>
    </submittedName>
</protein>
<feature type="region of interest" description="Disordered" evidence="1">
    <location>
        <begin position="95"/>
        <end position="121"/>
    </location>
</feature>
<name>A0A6J4K4M1_9ACTN</name>
<organism evidence="2">
    <name type="scientific">uncultured Friedmanniella sp</name>
    <dbReference type="NCBI Taxonomy" id="335381"/>
    <lineage>
        <taxon>Bacteria</taxon>
        <taxon>Bacillati</taxon>
        <taxon>Actinomycetota</taxon>
        <taxon>Actinomycetes</taxon>
        <taxon>Propionibacteriales</taxon>
        <taxon>Nocardioidaceae</taxon>
        <taxon>Friedmanniella</taxon>
        <taxon>environmental samples</taxon>
    </lineage>
</organism>